<evidence type="ECO:0000313" key="1">
    <source>
        <dbReference type="EMBL" id="OGC52119.1"/>
    </source>
</evidence>
<comment type="caution">
    <text evidence="1">The sequence shown here is derived from an EMBL/GenBank/DDBJ whole genome shotgun (WGS) entry which is preliminary data.</text>
</comment>
<name>A0A1F4V4N2_UNCKA</name>
<gene>
    <name evidence="1" type="ORF">A2982_01335</name>
</gene>
<protein>
    <recommendedName>
        <fullName evidence="3">Nucleoside 2-deoxyribosyltransferase</fullName>
    </recommendedName>
</protein>
<organism evidence="1 2">
    <name type="scientific">candidate division WWE3 bacterium RIFCSPLOWO2_01_FULL_39_13</name>
    <dbReference type="NCBI Taxonomy" id="1802624"/>
    <lineage>
        <taxon>Bacteria</taxon>
        <taxon>Katanobacteria</taxon>
    </lineage>
</organism>
<dbReference type="Gene3D" id="3.40.50.450">
    <property type="match status" value="1"/>
</dbReference>
<evidence type="ECO:0000313" key="2">
    <source>
        <dbReference type="Proteomes" id="UP000178771"/>
    </source>
</evidence>
<accession>A0A1F4V4N2</accession>
<dbReference type="AlphaFoldDB" id="A0A1F4V4N2"/>
<reference evidence="1 2" key="1">
    <citation type="journal article" date="2016" name="Nat. Commun.">
        <title>Thousands of microbial genomes shed light on interconnected biogeochemical processes in an aquifer system.</title>
        <authorList>
            <person name="Anantharaman K."/>
            <person name="Brown C.T."/>
            <person name="Hug L.A."/>
            <person name="Sharon I."/>
            <person name="Castelle C.J."/>
            <person name="Probst A.J."/>
            <person name="Thomas B.C."/>
            <person name="Singh A."/>
            <person name="Wilkins M.J."/>
            <person name="Karaoz U."/>
            <person name="Brodie E.L."/>
            <person name="Williams K.H."/>
            <person name="Hubbard S.S."/>
            <person name="Banfield J.F."/>
        </authorList>
    </citation>
    <scope>NUCLEOTIDE SEQUENCE [LARGE SCALE GENOMIC DNA]</scope>
</reference>
<evidence type="ECO:0008006" key="3">
    <source>
        <dbReference type="Google" id="ProtNLM"/>
    </source>
</evidence>
<dbReference type="Proteomes" id="UP000178771">
    <property type="component" value="Unassembled WGS sequence"/>
</dbReference>
<dbReference type="EMBL" id="MEVH01000005">
    <property type="protein sequence ID" value="OGC52119.1"/>
    <property type="molecule type" value="Genomic_DNA"/>
</dbReference>
<proteinExistence type="predicted"/>
<sequence>MKIYFTCSTAEFKKYRNDYFAIRDFIVEQDHLLTRDWLAKTEARIDNGTLNVTDIKQIYKLCMAAIKDADLVIIEDTVSNFSTGHQITAAIEQQKPTLVLWHGKKHRHFKNMFIHGIESDYLEVKEYDMDNFKEIINTFISKYKDSKQKNRFHLVLNQVERNYLDWIQFNRGISRTRIIRDSLLKIIAEDKEYEKYLARKSI</sequence>